<accession>A0A8D8VV01</accession>
<keyword evidence="1" id="KW-0472">Membrane</keyword>
<evidence type="ECO:0000313" key="2">
    <source>
        <dbReference type="EMBL" id="CAG6635538.1"/>
    </source>
</evidence>
<dbReference type="EMBL" id="HBUF01090295">
    <property type="protein sequence ID" value="CAG6635538.1"/>
    <property type="molecule type" value="Transcribed_RNA"/>
</dbReference>
<sequence>MSSTSSRHPPHSIKILFLVCYSSRIFMSFLYVHRNHIMPLSSWSSSYNTVFLLLYLFYCLTKLIKGLVLPALSSYCGENNIPCLSWVLNPRPLDYQSEVLTH</sequence>
<evidence type="ECO:0000256" key="1">
    <source>
        <dbReference type="SAM" id="Phobius"/>
    </source>
</evidence>
<feature type="transmembrane region" description="Helical" evidence="1">
    <location>
        <begin position="45"/>
        <end position="64"/>
    </location>
</feature>
<feature type="transmembrane region" description="Helical" evidence="1">
    <location>
        <begin position="12"/>
        <end position="33"/>
    </location>
</feature>
<name>A0A8D8VV01_9HEMI</name>
<organism evidence="2">
    <name type="scientific">Cacopsylla melanoneura</name>
    <dbReference type="NCBI Taxonomy" id="428564"/>
    <lineage>
        <taxon>Eukaryota</taxon>
        <taxon>Metazoa</taxon>
        <taxon>Ecdysozoa</taxon>
        <taxon>Arthropoda</taxon>
        <taxon>Hexapoda</taxon>
        <taxon>Insecta</taxon>
        <taxon>Pterygota</taxon>
        <taxon>Neoptera</taxon>
        <taxon>Paraneoptera</taxon>
        <taxon>Hemiptera</taxon>
        <taxon>Sternorrhyncha</taxon>
        <taxon>Psylloidea</taxon>
        <taxon>Psyllidae</taxon>
        <taxon>Psyllinae</taxon>
        <taxon>Cacopsylla</taxon>
    </lineage>
</organism>
<keyword evidence="1" id="KW-1133">Transmembrane helix</keyword>
<dbReference type="AlphaFoldDB" id="A0A8D8VV01"/>
<protein>
    <submittedName>
        <fullName evidence="2">Uncharacterized protein</fullName>
    </submittedName>
</protein>
<keyword evidence="1" id="KW-0812">Transmembrane</keyword>
<proteinExistence type="predicted"/>
<reference evidence="2" key="1">
    <citation type="submission" date="2021-05" db="EMBL/GenBank/DDBJ databases">
        <authorList>
            <person name="Alioto T."/>
            <person name="Alioto T."/>
            <person name="Gomez Garrido J."/>
        </authorList>
    </citation>
    <scope>NUCLEOTIDE SEQUENCE</scope>
</reference>